<dbReference type="PROSITE" id="PS50072">
    <property type="entry name" value="CSA_PPIASE_2"/>
    <property type="match status" value="1"/>
</dbReference>
<keyword evidence="4" id="KW-1185">Reference proteome</keyword>
<dbReference type="EMBL" id="CP145607">
    <property type="protein sequence ID" value="WWM69928.1"/>
    <property type="molecule type" value="Genomic_DNA"/>
</dbReference>
<accession>A0ABZ2FYM7</accession>
<sequence length="297" mass="31498">MTLLLALAAAQAAPAAPKPLTPSEIVAQSPATAWREIRPEDLMVIDYQGGGRTIIELAPAFAPVHVANIRALAGAGYWNGASIYRVQDNYVTQWGVNEGGPAVPASVVKKPPAEYDRPLRGLTPRPLGYSDAYAPRVGHALGWPVAWNPATGRANLTHCYGMVGVGRDMAPDTGMGGELYAVIGHAPRHLDRNIALVGRLVEGIENMSALPRGTEALGIYKAGTVARMIAAVRLASAMPEAERPRFQAMNTASATFSSYVRARANRKDAFFNIPSGGVDLCNAPVPVRRTPAPSSSR</sequence>
<dbReference type="InterPro" id="IPR029000">
    <property type="entry name" value="Cyclophilin-like_dom_sf"/>
</dbReference>
<name>A0ABZ2FYM7_9SPHN</name>
<evidence type="ECO:0000256" key="1">
    <source>
        <dbReference type="SAM" id="SignalP"/>
    </source>
</evidence>
<proteinExistence type="predicted"/>
<dbReference type="SUPFAM" id="SSF50891">
    <property type="entry name" value="Cyclophilin-like"/>
    <property type="match status" value="1"/>
</dbReference>
<dbReference type="GO" id="GO:0003755">
    <property type="term" value="F:peptidyl-prolyl cis-trans isomerase activity"/>
    <property type="evidence" value="ECO:0007669"/>
    <property type="project" value="UniProtKB-EC"/>
</dbReference>
<reference evidence="3 4" key="1">
    <citation type="submission" date="2024-02" db="EMBL/GenBank/DDBJ databases">
        <title>Full genome sequence of Sphingomonas kaistensis.</title>
        <authorList>
            <person name="Poletto B.L."/>
            <person name="Silva G."/>
            <person name="Galante D."/>
            <person name="Campos K.R."/>
            <person name="Santos M.B.N."/>
            <person name="Sacchi C.T."/>
        </authorList>
    </citation>
    <scope>NUCLEOTIDE SEQUENCE [LARGE SCALE GENOMIC DNA]</scope>
    <source>
        <strain evidence="3 4">MA4R</strain>
    </source>
</reference>
<dbReference type="EC" id="5.2.1.8" evidence="3"/>
<gene>
    <name evidence="3" type="ORF">V6R86_04310</name>
</gene>
<evidence type="ECO:0000259" key="2">
    <source>
        <dbReference type="PROSITE" id="PS50072"/>
    </source>
</evidence>
<dbReference type="Proteomes" id="UP001382935">
    <property type="component" value="Chromosome"/>
</dbReference>
<evidence type="ECO:0000313" key="3">
    <source>
        <dbReference type="EMBL" id="WWM69928.1"/>
    </source>
</evidence>
<evidence type="ECO:0000313" key="4">
    <source>
        <dbReference type="Proteomes" id="UP001382935"/>
    </source>
</evidence>
<dbReference type="Gene3D" id="2.40.100.10">
    <property type="entry name" value="Cyclophilin-like"/>
    <property type="match status" value="1"/>
</dbReference>
<feature type="signal peptide" evidence="1">
    <location>
        <begin position="1"/>
        <end position="15"/>
    </location>
</feature>
<feature type="domain" description="PPIase cyclophilin-type" evidence="2">
    <location>
        <begin position="43"/>
        <end position="210"/>
    </location>
</feature>
<protein>
    <submittedName>
        <fullName evidence="3">Peptidylprolyl isomerase</fullName>
        <ecNumber evidence="3">5.2.1.8</ecNumber>
    </submittedName>
</protein>
<keyword evidence="1" id="KW-0732">Signal</keyword>
<keyword evidence="3" id="KW-0413">Isomerase</keyword>
<dbReference type="RefSeq" id="WP_338502426.1">
    <property type="nucleotide sequence ID" value="NZ_CP145607.1"/>
</dbReference>
<dbReference type="InterPro" id="IPR002130">
    <property type="entry name" value="Cyclophilin-type_PPIase_dom"/>
</dbReference>
<dbReference type="Pfam" id="PF00160">
    <property type="entry name" value="Pro_isomerase"/>
    <property type="match status" value="1"/>
</dbReference>
<feature type="chain" id="PRO_5047511155" evidence="1">
    <location>
        <begin position="16"/>
        <end position="297"/>
    </location>
</feature>
<organism evidence="3 4">
    <name type="scientific">Sphingomonas kaistensis</name>
    <dbReference type="NCBI Taxonomy" id="298708"/>
    <lineage>
        <taxon>Bacteria</taxon>
        <taxon>Pseudomonadati</taxon>
        <taxon>Pseudomonadota</taxon>
        <taxon>Alphaproteobacteria</taxon>
        <taxon>Sphingomonadales</taxon>
        <taxon>Sphingomonadaceae</taxon>
        <taxon>Sphingomonas</taxon>
    </lineage>
</organism>